<organism evidence="1 2">
    <name type="scientific">Bacteroides muris</name>
    <name type="common">ex Afrizal et al. 2022</name>
    <dbReference type="NCBI Taxonomy" id="2516960"/>
    <lineage>
        <taxon>Bacteria</taxon>
        <taxon>Pseudomonadati</taxon>
        <taxon>Bacteroidota</taxon>
        <taxon>Bacteroidia</taxon>
        <taxon>Bacteroidales</taxon>
        <taxon>Bacteroidaceae</taxon>
        <taxon>Bacteroides</taxon>
    </lineage>
</organism>
<proteinExistence type="predicted"/>
<keyword evidence="2" id="KW-1185">Reference proteome</keyword>
<sequence>MLCVLIYVRTGCGLRTVISIIGIFEEVTGEPLGKLPCYNSVANWVRKLGLSVYEDDAPQGGKYAHIIDESIMINKEKLLVVLGVPAEHTGKPLNHDDVTILGMHIGNRFKRNDVKEVIDKASEKTGSSPEYGISDGAHNLVGGFKDAGIAHHLDISHTLGNCMKHVYGKDADFVSLTEKLGKIRLQYHLTDKAWLLPPNMRAMARFMNLREWVTWGQKMLGCLDSLDDDMKEAYSFLLQYRDLIDELGVCVESVTYLETLCKREGFGLRTNALCQHHIIRNLIGNATNRRACVGLRMLDYFKRQAAVLNDSRQIRNISSDIIESEFGILKSKVSSNKLHGFTPMILMLPLYPKIAVYSDAKKQNFKVRLANVKLKDIDLWAKENLSPNRVALRSRTLNNAS</sequence>
<dbReference type="AlphaFoldDB" id="A0A4S2B373"/>
<evidence type="ECO:0000313" key="2">
    <source>
        <dbReference type="Proteomes" id="UP000310532"/>
    </source>
</evidence>
<gene>
    <name evidence="1" type="ORF">E5355_03695</name>
</gene>
<dbReference type="Proteomes" id="UP000310532">
    <property type="component" value="Unassembled WGS sequence"/>
</dbReference>
<comment type="caution">
    <text evidence="1">The sequence shown here is derived from an EMBL/GenBank/DDBJ whole genome shotgun (WGS) entry which is preliminary data.</text>
</comment>
<evidence type="ECO:0000313" key="1">
    <source>
        <dbReference type="EMBL" id="TGY08519.1"/>
    </source>
</evidence>
<reference evidence="1 2" key="1">
    <citation type="submission" date="2019-04" db="EMBL/GenBank/DDBJ databases">
        <title>Microbes associate with the intestines of laboratory mice.</title>
        <authorList>
            <person name="Navarre W."/>
            <person name="Wong E."/>
            <person name="Huang K."/>
            <person name="Tropini C."/>
            <person name="Ng K."/>
            <person name="Yu B."/>
        </authorList>
    </citation>
    <scope>NUCLEOTIDE SEQUENCE [LARGE SCALE GENOMIC DNA]</scope>
    <source>
        <strain evidence="1 2">NM69_E16B</strain>
    </source>
</reference>
<accession>A0A4S2B373</accession>
<name>A0A4S2B373_9BACE</name>
<protein>
    <recommendedName>
        <fullName evidence="3">Transposase</fullName>
    </recommendedName>
</protein>
<dbReference type="EMBL" id="SRYZ01000005">
    <property type="protein sequence ID" value="TGY08519.1"/>
    <property type="molecule type" value="Genomic_DNA"/>
</dbReference>
<evidence type="ECO:0008006" key="3">
    <source>
        <dbReference type="Google" id="ProtNLM"/>
    </source>
</evidence>